<feature type="compositionally biased region" description="Acidic residues" evidence="1">
    <location>
        <begin position="647"/>
        <end position="657"/>
    </location>
</feature>
<sequence>MAPRNTARSSAARNQASSPPKATRQSQSPIGRRTRTRSSRSRSLDPELVDATMKKQRGGRRTDRETSVSSVGSAASASSRGSRSRKHTRKPAVNRDLSMVAEDIEDTEARGFAPSDEEDEEDDAIENIEIEIPGPRSPAMSQMSGTTAMTSYSAQEIAKLDPMMADFLPELLDSASKVLHQLAPKNAIETEDQVRSIVKDLKIPGSRRGKLLHLHEQRFTTAKKYYGSNTYIEPTFILRKLLGTPNPEDGNFRPDPVIYSANLATLVTEFLVLQRGEAKTKSTLEVVCLKDFPLSFTGKPDLARRGQEYEDEVFELALDFHTQYAMVCLALVEQDEDQLSPDQVLASVFYDQYDHTVPEASFAEMVDGGVLKDILRSGKPYRKTQVKMIQKRLGSIIGTFRNSEEAREAGDLVDFDQLYELFPWTTFITSLVQWSRSRFDDMSEAISQRGGVDEIAQSLVELVKSSDSQDSLQNNPPPAAIKKRELLPAPDIEQSNPSFHSESSVRTLMKMRTGKSGNPSSNPHPARPHASSPRPQVRSKQAASAPIPVSAQPDPDPTQEAEDEDQPMIDDDNDDVEERPRPISEYAAAWNENSKEKNKENHKPTVKAAAKPRLIDRQPNAQKVVWDESQDDTVEPSPTKRTRAETEETDESEDQGFQEDQRPVDPNRRAIAPPGPRFSPSEASPPPPKKRRRSQIEVSPRVESSRAATQRSSERSEPERARRQQVEESDSDSEVDHPAPTASEIGNVARIAVAKAKGVQVPKGRTPWSERDSRILRRGIERHGCAWATIFNLGNWDHTRDQVALKDRARNMKVNMLKSGIPLPLNFDLVSLGKKEIDKVRITIPDYEE</sequence>
<evidence type="ECO:0000259" key="2">
    <source>
        <dbReference type="SMART" id="SM00717"/>
    </source>
</evidence>
<dbReference type="Proteomes" id="UP001595075">
    <property type="component" value="Unassembled WGS sequence"/>
</dbReference>
<protein>
    <recommendedName>
        <fullName evidence="2">Myb-like domain-containing protein</fullName>
    </recommendedName>
</protein>
<keyword evidence="4" id="KW-1185">Reference proteome</keyword>
<gene>
    <name evidence="3" type="ORF">VTL71DRAFT_3308</name>
</gene>
<feature type="compositionally biased region" description="Basic residues" evidence="1">
    <location>
        <begin position="82"/>
        <end position="92"/>
    </location>
</feature>
<comment type="caution">
    <text evidence="3">The sequence shown here is derived from an EMBL/GenBank/DDBJ whole genome shotgun (WGS) entry which is preliminary data.</text>
</comment>
<feature type="compositionally biased region" description="Low complexity" evidence="1">
    <location>
        <begin position="67"/>
        <end position="81"/>
    </location>
</feature>
<dbReference type="InterPro" id="IPR009057">
    <property type="entry name" value="Homeodomain-like_sf"/>
</dbReference>
<feature type="region of interest" description="Disordered" evidence="1">
    <location>
        <begin position="512"/>
        <end position="746"/>
    </location>
</feature>
<feature type="compositionally biased region" description="Basic and acidic residues" evidence="1">
    <location>
        <begin position="593"/>
        <end position="603"/>
    </location>
</feature>
<feature type="region of interest" description="Disordered" evidence="1">
    <location>
        <begin position="1"/>
        <end position="123"/>
    </location>
</feature>
<dbReference type="Gene3D" id="1.10.10.60">
    <property type="entry name" value="Homeodomain-like"/>
    <property type="match status" value="1"/>
</dbReference>
<dbReference type="EMBL" id="JAZHXI010000012">
    <property type="protein sequence ID" value="KAL2065638.1"/>
    <property type="molecule type" value="Genomic_DNA"/>
</dbReference>
<dbReference type="CDD" id="cd11660">
    <property type="entry name" value="SANT_TRF"/>
    <property type="match status" value="1"/>
</dbReference>
<feature type="compositionally biased region" description="Basic and acidic residues" evidence="1">
    <location>
        <begin position="659"/>
        <end position="668"/>
    </location>
</feature>
<accession>A0ABR4C6T9</accession>
<feature type="compositionally biased region" description="Low complexity" evidence="1">
    <location>
        <begin position="1"/>
        <end position="20"/>
    </location>
</feature>
<name>A0ABR4C6T9_9HELO</name>
<feature type="domain" description="Myb-like" evidence="2">
    <location>
        <begin position="764"/>
        <end position="815"/>
    </location>
</feature>
<organism evidence="3 4">
    <name type="scientific">Oculimacula yallundae</name>
    <dbReference type="NCBI Taxonomy" id="86028"/>
    <lineage>
        <taxon>Eukaryota</taxon>
        <taxon>Fungi</taxon>
        <taxon>Dikarya</taxon>
        <taxon>Ascomycota</taxon>
        <taxon>Pezizomycotina</taxon>
        <taxon>Leotiomycetes</taxon>
        <taxon>Helotiales</taxon>
        <taxon>Ploettnerulaceae</taxon>
        <taxon>Oculimacula</taxon>
    </lineage>
</organism>
<evidence type="ECO:0000256" key="1">
    <source>
        <dbReference type="SAM" id="MobiDB-lite"/>
    </source>
</evidence>
<dbReference type="SMART" id="SM00717">
    <property type="entry name" value="SANT"/>
    <property type="match status" value="1"/>
</dbReference>
<dbReference type="SUPFAM" id="SSF46689">
    <property type="entry name" value="Homeodomain-like"/>
    <property type="match status" value="1"/>
</dbReference>
<feature type="compositionally biased region" description="Pro residues" evidence="1">
    <location>
        <begin position="673"/>
        <end position="687"/>
    </location>
</feature>
<evidence type="ECO:0000313" key="3">
    <source>
        <dbReference type="EMBL" id="KAL2065638.1"/>
    </source>
</evidence>
<proteinExistence type="predicted"/>
<evidence type="ECO:0000313" key="4">
    <source>
        <dbReference type="Proteomes" id="UP001595075"/>
    </source>
</evidence>
<feature type="compositionally biased region" description="Acidic residues" evidence="1">
    <location>
        <begin position="557"/>
        <end position="577"/>
    </location>
</feature>
<dbReference type="InterPro" id="IPR001005">
    <property type="entry name" value="SANT/Myb"/>
</dbReference>
<feature type="compositionally biased region" description="Basic and acidic residues" evidence="1">
    <location>
        <begin position="712"/>
        <end position="726"/>
    </location>
</feature>
<reference evidence="3 4" key="1">
    <citation type="journal article" date="2024" name="Commun. Biol.">
        <title>Comparative genomic analysis of thermophilic fungi reveals convergent evolutionary adaptations and gene losses.</title>
        <authorList>
            <person name="Steindorff A.S."/>
            <person name="Aguilar-Pontes M.V."/>
            <person name="Robinson A.J."/>
            <person name="Andreopoulos B."/>
            <person name="LaButti K."/>
            <person name="Kuo A."/>
            <person name="Mondo S."/>
            <person name="Riley R."/>
            <person name="Otillar R."/>
            <person name="Haridas S."/>
            <person name="Lipzen A."/>
            <person name="Grimwood J."/>
            <person name="Schmutz J."/>
            <person name="Clum A."/>
            <person name="Reid I.D."/>
            <person name="Moisan M.C."/>
            <person name="Butler G."/>
            <person name="Nguyen T.T.M."/>
            <person name="Dewar K."/>
            <person name="Conant G."/>
            <person name="Drula E."/>
            <person name="Henrissat B."/>
            <person name="Hansel C."/>
            <person name="Singer S."/>
            <person name="Hutchinson M.I."/>
            <person name="de Vries R.P."/>
            <person name="Natvig D.O."/>
            <person name="Powell A.J."/>
            <person name="Tsang A."/>
            <person name="Grigoriev I.V."/>
        </authorList>
    </citation>
    <scope>NUCLEOTIDE SEQUENCE [LARGE SCALE GENOMIC DNA]</scope>
    <source>
        <strain evidence="3 4">CBS 494.80</strain>
    </source>
</reference>